<evidence type="ECO:0000256" key="2">
    <source>
        <dbReference type="ARBA" id="ARBA00022723"/>
    </source>
</evidence>
<protein>
    <submittedName>
        <fullName evidence="13">Uncharacterized protein</fullName>
    </submittedName>
</protein>
<reference evidence="13" key="1">
    <citation type="submission" date="2021-01" db="EMBL/GenBank/DDBJ databases">
        <authorList>
            <person name="Kaushik A."/>
        </authorList>
    </citation>
    <scope>NUCLEOTIDE SEQUENCE</scope>
    <source>
        <strain evidence="13">AG2-2IIIB</strain>
    </source>
</reference>
<dbReference type="Pfam" id="PF07731">
    <property type="entry name" value="Cu-oxidase_2"/>
    <property type="match status" value="1"/>
</dbReference>
<dbReference type="InterPro" id="IPR044130">
    <property type="entry name" value="CuRO_2_Fet3-like"/>
</dbReference>
<keyword evidence="8" id="KW-0812">Transmembrane</keyword>
<feature type="transmembrane region" description="Helical" evidence="8">
    <location>
        <begin position="572"/>
        <end position="592"/>
    </location>
</feature>
<evidence type="ECO:0000256" key="1">
    <source>
        <dbReference type="ARBA" id="ARBA00010609"/>
    </source>
</evidence>
<dbReference type="PANTHER" id="PTHR11709:SF361">
    <property type="entry name" value="IRON TRANSPORT MULTICOPPER OXIDASE FET3"/>
    <property type="match status" value="1"/>
</dbReference>
<keyword evidence="7" id="KW-0325">Glycoprotein</keyword>
<dbReference type="PANTHER" id="PTHR11709">
    <property type="entry name" value="MULTI-COPPER OXIDASE"/>
    <property type="match status" value="1"/>
</dbReference>
<dbReference type="GO" id="GO:0033573">
    <property type="term" value="C:high-affinity iron permease complex"/>
    <property type="evidence" value="ECO:0007669"/>
    <property type="project" value="TreeGrafter"/>
</dbReference>
<keyword evidence="6" id="KW-1015">Disulfide bond</keyword>
<dbReference type="InterPro" id="IPR011707">
    <property type="entry name" value="Cu-oxidase-like_N"/>
</dbReference>
<dbReference type="CDD" id="cd13899">
    <property type="entry name" value="CuRO_3_Fet3p"/>
    <property type="match status" value="1"/>
</dbReference>
<dbReference type="EMBL" id="CAJMWT010002760">
    <property type="protein sequence ID" value="CAE6453824.1"/>
    <property type="molecule type" value="Genomic_DNA"/>
</dbReference>
<dbReference type="InterPro" id="IPR002355">
    <property type="entry name" value="Cu_oxidase_Cu_BS"/>
</dbReference>
<keyword evidence="3 9" id="KW-0732">Signal</keyword>
<evidence type="ECO:0000256" key="6">
    <source>
        <dbReference type="ARBA" id="ARBA00023157"/>
    </source>
</evidence>
<evidence type="ECO:0000256" key="5">
    <source>
        <dbReference type="ARBA" id="ARBA00023008"/>
    </source>
</evidence>
<keyword evidence="4" id="KW-0560">Oxidoreductase</keyword>
<dbReference type="CDD" id="cd13877">
    <property type="entry name" value="CuRO_2_Fet3p_like"/>
    <property type="match status" value="1"/>
</dbReference>
<dbReference type="InterPro" id="IPR011706">
    <property type="entry name" value="Cu-oxidase_C"/>
</dbReference>
<keyword evidence="8" id="KW-1133">Transmembrane helix</keyword>
<dbReference type="AlphaFoldDB" id="A0A8H3BBQ3"/>
<feature type="domain" description="Plastocyanin-like" evidence="10">
    <location>
        <begin position="150"/>
        <end position="283"/>
    </location>
</feature>
<evidence type="ECO:0000259" key="11">
    <source>
        <dbReference type="Pfam" id="PF07731"/>
    </source>
</evidence>
<keyword evidence="2" id="KW-0479">Metal-binding</keyword>
<dbReference type="InterPro" id="IPR008972">
    <property type="entry name" value="Cupredoxin"/>
</dbReference>
<name>A0A8H3BBQ3_9AGAM</name>
<comment type="caution">
    <text evidence="13">The sequence shown here is derived from an EMBL/GenBank/DDBJ whole genome shotgun (WGS) entry which is preliminary data.</text>
</comment>
<dbReference type="PROSITE" id="PS00430">
    <property type="entry name" value="TONB_DEPENDENT_REC_1"/>
    <property type="match status" value="1"/>
</dbReference>
<evidence type="ECO:0000256" key="8">
    <source>
        <dbReference type="SAM" id="Phobius"/>
    </source>
</evidence>
<dbReference type="PROSITE" id="PS00080">
    <property type="entry name" value="MULTICOPPER_OXIDASE2"/>
    <property type="match status" value="1"/>
</dbReference>
<gene>
    <name evidence="13" type="ORF">RDB_LOCUS89169</name>
</gene>
<dbReference type="SUPFAM" id="SSF49503">
    <property type="entry name" value="Cupredoxins"/>
    <property type="match status" value="3"/>
</dbReference>
<feature type="signal peptide" evidence="9">
    <location>
        <begin position="1"/>
        <end position="20"/>
    </location>
</feature>
<proteinExistence type="inferred from homology"/>
<dbReference type="GO" id="GO:0005507">
    <property type="term" value="F:copper ion binding"/>
    <property type="evidence" value="ECO:0007669"/>
    <property type="project" value="InterPro"/>
</dbReference>
<keyword evidence="8" id="KW-0472">Membrane</keyword>
<evidence type="ECO:0000259" key="12">
    <source>
        <dbReference type="Pfam" id="PF07732"/>
    </source>
</evidence>
<feature type="domain" description="Plastocyanin-like" evidence="12">
    <location>
        <begin position="29"/>
        <end position="67"/>
    </location>
</feature>
<dbReference type="GO" id="GO:0010106">
    <property type="term" value="P:cellular response to iron ion starvation"/>
    <property type="evidence" value="ECO:0007669"/>
    <property type="project" value="TreeGrafter"/>
</dbReference>
<feature type="domain" description="Plastocyanin-like" evidence="11">
    <location>
        <begin position="407"/>
        <end position="516"/>
    </location>
</feature>
<feature type="chain" id="PRO_5034446579" evidence="9">
    <location>
        <begin position="21"/>
        <end position="603"/>
    </location>
</feature>
<accession>A0A8H3BBQ3</accession>
<dbReference type="InterPro" id="IPR001117">
    <property type="entry name" value="Cu-oxidase_2nd"/>
</dbReference>
<sequence length="603" mass="66946">MRSLGAVLLVASSSLPSVLAAVHEMWWDVTYLNTNPDGLHERRVIGINGTWPPPPIEVSSNDTLVVHAESLNVVFLPGNHLLMKYRSWSLLNGGATGFTLTPHKFDLFKALILSYSPQTGQYVDGLRGPVVIHHKDAAGNSLELHKYDDEMTVVLGDWYHDEHSVNNAKFLSRWNPGGAEPVPQSSLIYFTANGTNIPGFNENTTLNFVPGKTYRLRVINTSALSMFHFWIDGHEMRIIEVDGTDVAEAPTPLLTLTVAQRYSILVTARNDTSQNFLIHANMDADMFDDIPDDLELSEPKLLHSYIRLFTSSADRTSSITYSTSAPMAPEQTIDDYSSMPWDTTFKPLEPMTLPNPTEEFELGVFFDTMDNGINRAMFNNVTWNTPIVPSTISALTMGEDASVQNVYGPNSQVVQYGDIIQMTVVNWDEGKHPFHLHGHKFAIMHRSDDVTSDDPAVNPPFDNNQLNPIWRDTVQIEAGGSVTLRWQADNPGAWLFHCHIEWHLESGLAWVFIEAPNYIQQWTKPPQYYFDQCQALGIPTSGNAAGHNSTTDLSGLTIGPFPQKLGWNSKGIGAMTGCVLSAVLGIATVIWYSMGPRQEAGDD</sequence>
<evidence type="ECO:0000313" key="13">
    <source>
        <dbReference type="EMBL" id="CAE6453824.1"/>
    </source>
</evidence>
<evidence type="ECO:0000256" key="7">
    <source>
        <dbReference type="ARBA" id="ARBA00023180"/>
    </source>
</evidence>
<evidence type="ECO:0000256" key="4">
    <source>
        <dbReference type="ARBA" id="ARBA00023002"/>
    </source>
</evidence>
<evidence type="ECO:0000313" key="14">
    <source>
        <dbReference type="Proteomes" id="UP000663843"/>
    </source>
</evidence>
<keyword evidence="5" id="KW-0186">Copper</keyword>
<dbReference type="Proteomes" id="UP000663843">
    <property type="component" value="Unassembled WGS sequence"/>
</dbReference>
<evidence type="ECO:0000256" key="9">
    <source>
        <dbReference type="SAM" id="SignalP"/>
    </source>
</evidence>
<dbReference type="Gene3D" id="2.60.40.420">
    <property type="entry name" value="Cupredoxins - blue copper proteins"/>
    <property type="match status" value="3"/>
</dbReference>
<dbReference type="InterPro" id="IPR045087">
    <property type="entry name" value="Cu-oxidase_fam"/>
</dbReference>
<evidence type="ECO:0000256" key="3">
    <source>
        <dbReference type="ARBA" id="ARBA00022729"/>
    </source>
</evidence>
<comment type="similarity">
    <text evidence="1">Belongs to the multicopper oxidase family.</text>
</comment>
<dbReference type="GO" id="GO:0033215">
    <property type="term" value="P:reductive iron assimilation"/>
    <property type="evidence" value="ECO:0007669"/>
    <property type="project" value="TreeGrafter"/>
</dbReference>
<dbReference type="Pfam" id="PF00394">
    <property type="entry name" value="Cu-oxidase"/>
    <property type="match status" value="1"/>
</dbReference>
<dbReference type="GO" id="GO:0004322">
    <property type="term" value="F:ferroxidase activity"/>
    <property type="evidence" value="ECO:0007669"/>
    <property type="project" value="TreeGrafter"/>
</dbReference>
<evidence type="ECO:0000259" key="10">
    <source>
        <dbReference type="Pfam" id="PF00394"/>
    </source>
</evidence>
<dbReference type="PROSITE" id="PS00079">
    <property type="entry name" value="MULTICOPPER_OXIDASE1"/>
    <property type="match status" value="1"/>
</dbReference>
<dbReference type="InterPro" id="IPR033138">
    <property type="entry name" value="Cu_oxidase_CS"/>
</dbReference>
<organism evidence="13 14">
    <name type="scientific">Rhizoctonia solani</name>
    <dbReference type="NCBI Taxonomy" id="456999"/>
    <lineage>
        <taxon>Eukaryota</taxon>
        <taxon>Fungi</taxon>
        <taxon>Dikarya</taxon>
        <taxon>Basidiomycota</taxon>
        <taxon>Agaricomycotina</taxon>
        <taxon>Agaricomycetes</taxon>
        <taxon>Cantharellales</taxon>
        <taxon>Ceratobasidiaceae</taxon>
        <taxon>Rhizoctonia</taxon>
    </lineage>
</organism>
<dbReference type="Pfam" id="PF07732">
    <property type="entry name" value="Cu-oxidase_3"/>
    <property type="match status" value="1"/>
</dbReference>
<dbReference type="InterPro" id="IPR010916">
    <property type="entry name" value="TonB_box_CS"/>
</dbReference>